<protein>
    <recommendedName>
        <fullName evidence="4">LapA family protein</fullName>
    </recommendedName>
</protein>
<evidence type="ECO:0000313" key="3">
    <source>
        <dbReference type="Proteomes" id="UP001524570"/>
    </source>
</evidence>
<reference evidence="2 3" key="1">
    <citation type="submission" date="2022-07" db="EMBL/GenBank/DDBJ databases">
        <title>Methylomonas rivi sp. nov., Methylomonas rosea sp. nov., Methylomonas aureus sp. nov. and Methylomonas subterranea sp. nov., four novel methanotrophs isolated from a freshwater creek and the deep terrestrial subsurface.</title>
        <authorList>
            <person name="Abin C."/>
            <person name="Sankaranarayanan K."/>
            <person name="Garner C."/>
            <person name="Sindelar R."/>
            <person name="Kotary K."/>
            <person name="Garner R."/>
            <person name="Barclay S."/>
            <person name="Lawson P."/>
            <person name="Krumholz L."/>
        </authorList>
    </citation>
    <scope>NUCLEOTIDE SEQUENCE [LARGE SCALE GENOMIC DNA]</scope>
    <source>
        <strain evidence="2 3">WSC-7</strain>
    </source>
</reference>
<keyword evidence="1" id="KW-0472">Membrane</keyword>
<comment type="caution">
    <text evidence="2">The sequence shown here is derived from an EMBL/GenBank/DDBJ whole genome shotgun (WGS) entry which is preliminary data.</text>
</comment>
<organism evidence="2 3">
    <name type="scientific">Methylomonas rosea</name>
    <dbReference type="NCBI Taxonomy" id="2952227"/>
    <lineage>
        <taxon>Bacteria</taxon>
        <taxon>Pseudomonadati</taxon>
        <taxon>Pseudomonadota</taxon>
        <taxon>Gammaproteobacteria</taxon>
        <taxon>Methylococcales</taxon>
        <taxon>Methylococcaceae</taxon>
        <taxon>Methylomonas</taxon>
    </lineage>
</organism>
<keyword evidence="1" id="KW-1133">Transmembrane helix</keyword>
<keyword evidence="1" id="KW-0812">Transmembrane</keyword>
<evidence type="ECO:0000313" key="2">
    <source>
        <dbReference type="EMBL" id="MCQ8118208.1"/>
    </source>
</evidence>
<sequence length="59" mass="6744">MLDLMLKFASSILQMNLRDHHDIPFALPLVFAAVLGFILGFIILRFIGNEQKEDAKQEN</sequence>
<proteinExistence type="predicted"/>
<dbReference type="RefSeq" id="WP_256607260.1">
    <property type="nucleotide sequence ID" value="NZ_JANIBL010000035.1"/>
</dbReference>
<name>A0ABT1TUF8_9GAMM</name>
<dbReference type="Proteomes" id="UP001524570">
    <property type="component" value="Unassembled WGS sequence"/>
</dbReference>
<evidence type="ECO:0000256" key="1">
    <source>
        <dbReference type="SAM" id="Phobius"/>
    </source>
</evidence>
<gene>
    <name evidence="2" type="ORF">NP589_12290</name>
</gene>
<accession>A0ABT1TUF8</accession>
<feature type="transmembrane region" description="Helical" evidence="1">
    <location>
        <begin position="25"/>
        <end position="47"/>
    </location>
</feature>
<keyword evidence="3" id="KW-1185">Reference proteome</keyword>
<evidence type="ECO:0008006" key="4">
    <source>
        <dbReference type="Google" id="ProtNLM"/>
    </source>
</evidence>
<dbReference type="EMBL" id="JANIBL010000035">
    <property type="protein sequence ID" value="MCQ8118208.1"/>
    <property type="molecule type" value="Genomic_DNA"/>
</dbReference>